<feature type="transmembrane region" description="Helical" evidence="8">
    <location>
        <begin position="53"/>
        <end position="71"/>
    </location>
</feature>
<evidence type="ECO:0000256" key="8">
    <source>
        <dbReference type="SAM" id="Phobius"/>
    </source>
</evidence>
<dbReference type="Pfam" id="PF01098">
    <property type="entry name" value="FTSW_RODA_SPOVE"/>
    <property type="match status" value="1"/>
</dbReference>
<evidence type="ECO:0000256" key="5">
    <source>
        <dbReference type="ARBA" id="ARBA00023136"/>
    </source>
</evidence>
<dbReference type="STRING" id="1774273.LPB03_13670"/>
<feature type="transmembrane region" description="Helical" evidence="8">
    <location>
        <begin position="185"/>
        <end position="204"/>
    </location>
</feature>
<evidence type="ECO:0000313" key="9">
    <source>
        <dbReference type="EMBL" id="OBY61449.1"/>
    </source>
</evidence>
<keyword evidence="2 8" id="KW-0812">Transmembrane</keyword>
<feature type="transmembrane region" description="Helical" evidence="8">
    <location>
        <begin position="331"/>
        <end position="352"/>
    </location>
</feature>
<reference evidence="10" key="1">
    <citation type="submission" date="2016-02" db="EMBL/GenBank/DDBJ databases">
        <authorList>
            <person name="Shin S.-K."/>
            <person name="Yi H."/>
            <person name="Kim E."/>
        </authorList>
    </citation>
    <scope>NUCLEOTIDE SEQUENCE [LARGE SCALE GENOMIC DNA]</scope>
    <source>
        <strain evidence="10">LPB0003</strain>
    </source>
</reference>
<dbReference type="RefSeq" id="WP_065320581.1">
    <property type="nucleotide sequence ID" value="NZ_CAXBLX010000040.1"/>
</dbReference>
<evidence type="ECO:0000256" key="2">
    <source>
        <dbReference type="ARBA" id="ARBA00022692"/>
    </source>
</evidence>
<feature type="transmembrane region" description="Helical" evidence="8">
    <location>
        <begin position="397"/>
        <end position="416"/>
    </location>
</feature>
<feature type="transmembrane region" description="Helical" evidence="8">
    <location>
        <begin position="210"/>
        <end position="228"/>
    </location>
</feature>
<dbReference type="InterPro" id="IPR018365">
    <property type="entry name" value="Cell_cycle_FtsW-rel_CS"/>
</dbReference>
<feature type="transmembrane region" description="Helical" evidence="8">
    <location>
        <begin position="148"/>
        <end position="178"/>
    </location>
</feature>
<dbReference type="PANTHER" id="PTHR30474">
    <property type="entry name" value="CELL CYCLE PROTEIN"/>
    <property type="match status" value="1"/>
</dbReference>
<accession>A0A1B8TPD1</accession>
<dbReference type="GO" id="GO:0015648">
    <property type="term" value="F:lipid-linked peptidoglycan transporter activity"/>
    <property type="evidence" value="ECO:0007669"/>
    <property type="project" value="TreeGrafter"/>
</dbReference>
<proteinExistence type="predicted"/>
<dbReference type="GO" id="GO:0008360">
    <property type="term" value="P:regulation of cell shape"/>
    <property type="evidence" value="ECO:0007669"/>
    <property type="project" value="UniProtKB-KW"/>
</dbReference>
<name>A0A1B8TPD1_9FLAO</name>
<dbReference type="GO" id="GO:0051301">
    <property type="term" value="P:cell division"/>
    <property type="evidence" value="ECO:0007669"/>
    <property type="project" value="InterPro"/>
</dbReference>
<dbReference type="KEGG" id="pob:LPB03_13670"/>
<dbReference type="InterPro" id="IPR001182">
    <property type="entry name" value="FtsW/RodA"/>
</dbReference>
<evidence type="ECO:0000256" key="4">
    <source>
        <dbReference type="ARBA" id="ARBA00022989"/>
    </source>
</evidence>
<evidence type="ECO:0000313" key="10">
    <source>
        <dbReference type="Proteomes" id="UP000092584"/>
    </source>
</evidence>
<dbReference type="GO" id="GO:0005886">
    <property type="term" value="C:plasma membrane"/>
    <property type="evidence" value="ECO:0007669"/>
    <property type="project" value="TreeGrafter"/>
</dbReference>
<keyword evidence="4 8" id="KW-1133">Transmembrane helix</keyword>
<dbReference type="PANTHER" id="PTHR30474:SF1">
    <property type="entry name" value="PEPTIDOGLYCAN GLYCOSYLTRANSFERASE MRDB"/>
    <property type="match status" value="1"/>
</dbReference>
<feature type="transmembrane region" description="Helical" evidence="8">
    <location>
        <begin position="240"/>
        <end position="258"/>
    </location>
</feature>
<dbReference type="NCBIfam" id="NF037961">
    <property type="entry name" value="RodA_shape"/>
    <property type="match status" value="1"/>
</dbReference>
<feature type="transmembrane region" description="Helical" evidence="8">
    <location>
        <begin position="12"/>
        <end position="33"/>
    </location>
</feature>
<keyword evidence="10" id="KW-1185">Reference proteome</keyword>
<dbReference type="EMBL" id="LSFM01000026">
    <property type="protein sequence ID" value="OBY61449.1"/>
    <property type="molecule type" value="Genomic_DNA"/>
</dbReference>
<sequence>MRQEQNNIFAGIDWILVFIYIALVGFGWVNIFAASKTEEDVELIGFATKYGKQLIFIVLTIPLIILILFFNSKFYEKYASIFYIISIFSLILLFPFGKEINGAKSWFNFGVLGLQPSEFMKAFTALAVAKLLSDRQYNFKLIKNQIKAFIIIFFPAFLITLQPDAGSALIYLAFFFVLHREGLTLNYILLGITFITLFILTIFFGASKMFLSLFIIITIVVAYIIYRGGKRFLRFNWHKVIAIYAIIALFIFGTGYTYNNVFKQHHRDRFEVLLGLKVDNRNIGYNSYQSELTISSGGLSGKGFLNGNLTQGDFVPEQHTDYIFSTVGEEWGFLGSSFVIILFMLLMYRIIYLAESHTNKFGRIYGYSLASILFFHVIVNIGMVIGLLPTVGIPLPFFSYGGSSLWGFTILLFIFIRLDAHKNYDF</sequence>
<dbReference type="OrthoDB" id="9768187at2"/>
<evidence type="ECO:0000256" key="3">
    <source>
        <dbReference type="ARBA" id="ARBA00022960"/>
    </source>
</evidence>
<evidence type="ECO:0000256" key="1">
    <source>
        <dbReference type="ARBA" id="ARBA00004141"/>
    </source>
</evidence>
<feature type="transmembrane region" description="Helical" evidence="8">
    <location>
        <begin position="78"/>
        <end position="97"/>
    </location>
</feature>
<keyword evidence="5 8" id="KW-0472">Membrane</keyword>
<comment type="subcellular location">
    <subcellularLocation>
        <location evidence="1">Membrane</location>
        <topology evidence="1">Multi-pass membrane protein</topology>
    </subcellularLocation>
</comment>
<organism evidence="9 10">
    <name type="scientific">Polaribacter vadi</name>
    <dbReference type="NCBI Taxonomy" id="1774273"/>
    <lineage>
        <taxon>Bacteria</taxon>
        <taxon>Pseudomonadati</taxon>
        <taxon>Bacteroidota</taxon>
        <taxon>Flavobacteriia</taxon>
        <taxon>Flavobacteriales</taxon>
        <taxon>Flavobacteriaceae</taxon>
    </lineage>
</organism>
<evidence type="ECO:0000256" key="6">
    <source>
        <dbReference type="ARBA" id="ARBA00032370"/>
    </source>
</evidence>
<dbReference type="PROSITE" id="PS00428">
    <property type="entry name" value="FTSW_RODA_SPOVE"/>
    <property type="match status" value="1"/>
</dbReference>
<protein>
    <recommendedName>
        <fullName evidence="7">Cell wall polymerase</fullName>
    </recommendedName>
    <alternativeName>
        <fullName evidence="6">Peptidoglycan polymerase</fullName>
    </alternativeName>
</protein>
<gene>
    <name evidence="9" type="ORF">LPB3_15635</name>
</gene>
<dbReference type="GO" id="GO:0032153">
    <property type="term" value="C:cell division site"/>
    <property type="evidence" value="ECO:0007669"/>
    <property type="project" value="TreeGrafter"/>
</dbReference>
<comment type="caution">
    <text evidence="9">The sequence shown here is derived from an EMBL/GenBank/DDBJ whole genome shotgun (WGS) entry which is preliminary data.</text>
</comment>
<dbReference type="Proteomes" id="UP000092584">
    <property type="component" value="Unassembled WGS sequence"/>
</dbReference>
<dbReference type="AlphaFoldDB" id="A0A1B8TPD1"/>
<feature type="transmembrane region" description="Helical" evidence="8">
    <location>
        <begin position="364"/>
        <end position="385"/>
    </location>
</feature>
<evidence type="ECO:0000256" key="7">
    <source>
        <dbReference type="ARBA" id="ARBA00033270"/>
    </source>
</evidence>
<keyword evidence="3" id="KW-0133">Cell shape</keyword>